<protein>
    <recommendedName>
        <fullName evidence="1">M23ase beta-sheet core domain-containing protein</fullName>
    </recommendedName>
</protein>
<dbReference type="PANTHER" id="PTHR21666:SF270">
    <property type="entry name" value="MUREIN HYDROLASE ACTIVATOR ENVC"/>
    <property type="match status" value="1"/>
</dbReference>
<proteinExistence type="predicted"/>
<evidence type="ECO:0000313" key="3">
    <source>
        <dbReference type="Proteomes" id="UP000093918"/>
    </source>
</evidence>
<dbReference type="Proteomes" id="UP000093918">
    <property type="component" value="Unassembled WGS sequence"/>
</dbReference>
<gene>
    <name evidence="2" type="ORF">A9Z40_03180</name>
</gene>
<evidence type="ECO:0000259" key="1">
    <source>
        <dbReference type="Pfam" id="PF01551"/>
    </source>
</evidence>
<sequence>MSEIAPPFDWSTVSSEFGARPLYGYHNGIDFAVRRGSEIRTPLGGVVVEEGWSASLGWFIRIRHRDANPRLSTGYAHMIERSHLRVGATVSARDVVGRVNNTGYSFGDHLHHETWRDGVRVNPRGWYAEVGGIFMPIAPVPAGSAPAADNRRWIDLTGWYWYTSPGEAQAMRNPRKPLLEGRYPIVGSDANGAVQVLSNSRGRIWVHSSAVGAAPIVRPTGLIGRELDLNSWYWYRSAAEARAMRNPQGKGRGQIMLSGRGYKVLAEDGGALQVHSRSMGTVWLHPDARHRVI</sequence>
<dbReference type="CDD" id="cd12797">
    <property type="entry name" value="M23_peptidase"/>
    <property type="match status" value="1"/>
</dbReference>
<dbReference type="PANTHER" id="PTHR21666">
    <property type="entry name" value="PEPTIDASE-RELATED"/>
    <property type="match status" value="1"/>
</dbReference>
<reference evidence="3" key="1">
    <citation type="submission" date="2016-06" db="EMBL/GenBank/DDBJ databases">
        <title>Genome sequencing of cellulolytic organisms.</title>
        <authorList>
            <person name="Bohra V."/>
            <person name="Dafale N.A."/>
            <person name="Purohit H.J."/>
        </authorList>
    </citation>
    <scope>NUCLEOTIDE SEQUENCE [LARGE SCALE GENOMIC DNA]</scope>
    <source>
        <strain evidence="3">ND21</strain>
    </source>
</reference>
<dbReference type="Gene3D" id="2.70.70.10">
    <property type="entry name" value="Glucose Permease (Domain IIA)"/>
    <property type="match status" value="1"/>
</dbReference>
<dbReference type="RefSeq" id="WP_064956064.1">
    <property type="nucleotide sequence ID" value="NZ_LZEM01000018.1"/>
</dbReference>
<evidence type="ECO:0000313" key="2">
    <source>
        <dbReference type="EMBL" id="OAZ40958.1"/>
    </source>
</evidence>
<accession>A0ABX2WIS8</accession>
<dbReference type="InterPro" id="IPR016047">
    <property type="entry name" value="M23ase_b-sheet_dom"/>
</dbReference>
<dbReference type="InterPro" id="IPR011055">
    <property type="entry name" value="Dup_hybrid_motif"/>
</dbReference>
<dbReference type="Pfam" id="PF01551">
    <property type="entry name" value="Peptidase_M23"/>
    <property type="match status" value="1"/>
</dbReference>
<organism evidence="2 3">
    <name type="scientific">Microbacterium arborescens</name>
    <dbReference type="NCBI Taxonomy" id="33883"/>
    <lineage>
        <taxon>Bacteria</taxon>
        <taxon>Bacillati</taxon>
        <taxon>Actinomycetota</taxon>
        <taxon>Actinomycetes</taxon>
        <taxon>Micrococcales</taxon>
        <taxon>Microbacteriaceae</taxon>
        <taxon>Microbacterium</taxon>
    </lineage>
</organism>
<dbReference type="InterPro" id="IPR050570">
    <property type="entry name" value="Cell_wall_metabolism_enzyme"/>
</dbReference>
<comment type="caution">
    <text evidence="2">The sequence shown here is derived from an EMBL/GenBank/DDBJ whole genome shotgun (WGS) entry which is preliminary data.</text>
</comment>
<dbReference type="EMBL" id="LZEM01000018">
    <property type="protein sequence ID" value="OAZ40958.1"/>
    <property type="molecule type" value="Genomic_DNA"/>
</dbReference>
<dbReference type="SUPFAM" id="SSF51261">
    <property type="entry name" value="Duplicated hybrid motif"/>
    <property type="match status" value="1"/>
</dbReference>
<keyword evidence="3" id="KW-1185">Reference proteome</keyword>
<feature type="domain" description="M23ase beta-sheet core" evidence="1">
    <location>
        <begin position="25"/>
        <end position="123"/>
    </location>
</feature>
<name>A0ABX2WIS8_9MICO</name>